<feature type="chain" id="PRO_5012482062" description="YXWGXW repeat-containing protein" evidence="2">
    <location>
        <begin position="22"/>
        <end position="121"/>
    </location>
</feature>
<gene>
    <name evidence="3" type="ORF">SAMN02745126_05315</name>
</gene>
<dbReference type="OrthoDB" id="7632532at2"/>
<protein>
    <recommendedName>
        <fullName evidence="5">YXWGXW repeat-containing protein</fullName>
    </recommendedName>
</protein>
<evidence type="ECO:0000313" key="4">
    <source>
        <dbReference type="Proteomes" id="UP000190092"/>
    </source>
</evidence>
<dbReference type="EMBL" id="FUWJ01000011">
    <property type="protein sequence ID" value="SKA33324.1"/>
    <property type="molecule type" value="Genomic_DNA"/>
</dbReference>
<feature type="compositionally biased region" description="Pro residues" evidence="1">
    <location>
        <begin position="43"/>
        <end position="58"/>
    </location>
</feature>
<evidence type="ECO:0000256" key="2">
    <source>
        <dbReference type="SAM" id="SignalP"/>
    </source>
</evidence>
<dbReference type="RefSeq" id="WP_085937057.1">
    <property type="nucleotide sequence ID" value="NZ_FUWJ01000011.1"/>
</dbReference>
<reference evidence="4" key="1">
    <citation type="submission" date="2017-02" db="EMBL/GenBank/DDBJ databases">
        <authorList>
            <person name="Varghese N."/>
            <person name="Submissions S."/>
        </authorList>
    </citation>
    <scope>NUCLEOTIDE SEQUENCE [LARGE SCALE GENOMIC DNA]</scope>
    <source>
        <strain evidence="4">ATCC 27094</strain>
    </source>
</reference>
<feature type="region of interest" description="Disordered" evidence="1">
    <location>
        <begin position="20"/>
        <end position="59"/>
    </location>
</feature>
<name>A0A1T4SYI8_9HYPH</name>
<dbReference type="STRING" id="225324.SAMN02745126_05315"/>
<feature type="signal peptide" evidence="2">
    <location>
        <begin position="1"/>
        <end position="21"/>
    </location>
</feature>
<evidence type="ECO:0000313" key="3">
    <source>
        <dbReference type="EMBL" id="SKA33324.1"/>
    </source>
</evidence>
<dbReference type="AlphaFoldDB" id="A0A1T4SYI8"/>
<keyword evidence="2" id="KW-0732">Signal</keyword>
<evidence type="ECO:0008006" key="5">
    <source>
        <dbReference type="Google" id="ProtNLM"/>
    </source>
</evidence>
<dbReference type="Proteomes" id="UP000190092">
    <property type="component" value="Unassembled WGS sequence"/>
</dbReference>
<dbReference type="PROSITE" id="PS51257">
    <property type="entry name" value="PROKAR_LIPOPROTEIN"/>
    <property type="match status" value="1"/>
</dbReference>
<sequence>MRRIGTLFLAAIVLTACNQQSQTPVATAAPRPPKPPVAIVSPVKPPPPQAEAVPPKPAAPEGHFVWNPGHYHWSYTASPSDGSFTWLPGNWVERPYPTSVWTNGDWSLKDDQWGWTPGYWQ</sequence>
<organism evidence="3 4">
    <name type="scientific">Enhydrobacter aerosaccus</name>
    <dbReference type="NCBI Taxonomy" id="225324"/>
    <lineage>
        <taxon>Bacteria</taxon>
        <taxon>Pseudomonadati</taxon>
        <taxon>Pseudomonadota</taxon>
        <taxon>Alphaproteobacteria</taxon>
        <taxon>Hyphomicrobiales</taxon>
        <taxon>Enhydrobacter</taxon>
    </lineage>
</organism>
<keyword evidence="4" id="KW-1185">Reference proteome</keyword>
<evidence type="ECO:0000256" key="1">
    <source>
        <dbReference type="SAM" id="MobiDB-lite"/>
    </source>
</evidence>
<accession>A0A1T4SYI8</accession>
<proteinExistence type="predicted"/>